<reference evidence="4 5" key="1">
    <citation type="journal article" date="2013" name="Curr. Biol.">
        <title>The Genome of the Foraminiferan Reticulomyxa filosa.</title>
        <authorList>
            <person name="Glockner G."/>
            <person name="Hulsmann N."/>
            <person name="Schleicher M."/>
            <person name="Noegel A.A."/>
            <person name="Eichinger L."/>
            <person name="Gallinger C."/>
            <person name="Pawlowski J."/>
            <person name="Sierra R."/>
            <person name="Euteneuer U."/>
            <person name="Pillet L."/>
            <person name="Moustafa A."/>
            <person name="Platzer M."/>
            <person name="Groth M."/>
            <person name="Szafranski K."/>
            <person name="Schliwa M."/>
        </authorList>
    </citation>
    <scope>NUCLEOTIDE SEQUENCE [LARGE SCALE GENOMIC DNA]</scope>
</reference>
<evidence type="ECO:0000313" key="5">
    <source>
        <dbReference type="Proteomes" id="UP000023152"/>
    </source>
</evidence>
<proteinExistence type="predicted"/>
<dbReference type="PANTHER" id="PTHR22847:SF637">
    <property type="entry name" value="WD REPEAT DOMAIN 5B"/>
    <property type="match status" value="1"/>
</dbReference>
<sequence>MKNKLQLDKFIKEKRDPINYSTINLINLIIRYVICFSSIDETILFWDMKNNQQSQIFNKYISPIYGIEFSPFNCDRYLFFGSRDKTIHLCDVGTSKILHIFNGHENCAYYIDISQLQSNNNNGNSTGTIGGNGCTICSGSNDETIQIWDIETTKRLIVFKGYECSLWDIRSGQQIQIFKGHTGYVHAVDYSPFVINNKDNTISFWDIRTNNELYMTQGDEREDKEIYVSSLFF</sequence>
<dbReference type="AlphaFoldDB" id="X6MZ03"/>
<dbReference type="InterPro" id="IPR020472">
    <property type="entry name" value="WD40_PAC1"/>
</dbReference>
<evidence type="ECO:0000256" key="1">
    <source>
        <dbReference type="ARBA" id="ARBA00022574"/>
    </source>
</evidence>
<dbReference type="PRINTS" id="PR00320">
    <property type="entry name" value="GPROTEINBRPT"/>
</dbReference>
<evidence type="ECO:0000256" key="3">
    <source>
        <dbReference type="PROSITE-ProRule" id="PRU00221"/>
    </source>
</evidence>
<dbReference type="SUPFAM" id="SSF50978">
    <property type="entry name" value="WD40 repeat-like"/>
    <property type="match status" value="1"/>
</dbReference>
<evidence type="ECO:0000313" key="4">
    <source>
        <dbReference type="EMBL" id="ETO18290.1"/>
    </source>
</evidence>
<dbReference type="InterPro" id="IPR015943">
    <property type="entry name" value="WD40/YVTN_repeat-like_dom_sf"/>
</dbReference>
<comment type="caution">
    <text evidence="4">The sequence shown here is derived from an EMBL/GenBank/DDBJ whole genome shotgun (WGS) entry which is preliminary data.</text>
</comment>
<dbReference type="PANTHER" id="PTHR22847">
    <property type="entry name" value="WD40 REPEAT PROTEIN"/>
    <property type="match status" value="1"/>
</dbReference>
<feature type="repeat" description="WD" evidence="3">
    <location>
        <begin position="136"/>
        <end position="158"/>
    </location>
</feature>
<dbReference type="InterPro" id="IPR001680">
    <property type="entry name" value="WD40_rpt"/>
</dbReference>
<dbReference type="SMART" id="SM00320">
    <property type="entry name" value="WD40"/>
    <property type="match status" value="3"/>
</dbReference>
<gene>
    <name evidence="4" type="ORF">RFI_18987</name>
</gene>
<dbReference type="PROSITE" id="PS00678">
    <property type="entry name" value="WD_REPEATS_1"/>
    <property type="match status" value="1"/>
</dbReference>
<protein>
    <submittedName>
        <fullName evidence="4">WD-40 repeat protein</fullName>
    </submittedName>
</protein>
<evidence type="ECO:0000256" key="2">
    <source>
        <dbReference type="ARBA" id="ARBA00022737"/>
    </source>
</evidence>
<name>X6MZ03_RETFI</name>
<dbReference type="Gene3D" id="2.130.10.10">
    <property type="entry name" value="YVTN repeat-like/Quinoprotein amine dehydrogenase"/>
    <property type="match status" value="2"/>
</dbReference>
<keyword evidence="5" id="KW-1185">Reference proteome</keyword>
<organism evidence="4 5">
    <name type="scientific">Reticulomyxa filosa</name>
    <dbReference type="NCBI Taxonomy" id="46433"/>
    <lineage>
        <taxon>Eukaryota</taxon>
        <taxon>Sar</taxon>
        <taxon>Rhizaria</taxon>
        <taxon>Retaria</taxon>
        <taxon>Foraminifera</taxon>
        <taxon>Monothalamids</taxon>
        <taxon>Reticulomyxidae</taxon>
        <taxon>Reticulomyxa</taxon>
    </lineage>
</organism>
<accession>X6MZ03</accession>
<dbReference type="InterPro" id="IPR019775">
    <property type="entry name" value="WD40_repeat_CS"/>
</dbReference>
<dbReference type="EMBL" id="ASPP01015172">
    <property type="protein sequence ID" value="ETO18290.1"/>
    <property type="molecule type" value="Genomic_DNA"/>
</dbReference>
<dbReference type="Proteomes" id="UP000023152">
    <property type="component" value="Unassembled WGS sequence"/>
</dbReference>
<keyword evidence="2" id="KW-0677">Repeat</keyword>
<dbReference type="InterPro" id="IPR036322">
    <property type="entry name" value="WD40_repeat_dom_sf"/>
</dbReference>
<dbReference type="GO" id="GO:1990234">
    <property type="term" value="C:transferase complex"/>
    <property type="evidence" value="ECO:0007669"/>
    <property type="project" value="UniProtKB-ARBA"/>
</dbReference>
<keyword evidence="1 3" id="KW-0853">WD repeat</keyword>
<dbReference type="Pfam" id="PF00400">
    <property type="entry name" value="WD40"/>
    <property type="match status" value="2"/>
</dbReference>
<dbReference type="PROSITE" id="PS50082">
    <property type="entry name" value="WD_REPEATS_2"/>
    <property type="match status" value="2"/>
</dbReference>
<feature type="repeat" description="WD" evidence="3">
    <location>
        <begin position="178"/>
        <end position="215"/>
    </location>
</feature>